<sequence>MGTRVLDWKGWRVPANGCAWVPLAVWFGVWAALLGSSRGDDAWHWCLVQDHEPLPGRFVPLLVAVGVCVAVMLLIAAPLSRRRGSAWWLWPVLLLTGYALAALYAYGMGSLAEAPPGVEPDCEPMPRWPFGPPYLEWLRSR</sequence>
<feature type="transmembrane region" description="Helical" evidence="1">
    <location>
        <begin position="58"/>
        <end position="79"/>
    </location>
</feature>
<dbReference type="Proteomes" id="UP000007076">
    <property type="component" value="Chromosome"/>
</dbReference>
<evidence type="ECO:0000313" key="3">
    <source>
        <dbReference type="Proteomes" id="UP000007076"/>
    </source>
</evidence>
<keyword evidence="1" id="KW-1133">Transmembrane helix</keyword>
<dbReference type="KEGG" id="ksk:KSE_62490"/>
<dbReference type="eggNOG" id="COG2898">
    <property type="taxonomic scope" value="Bacteria"/>
</dbReference>
<keyword evidence="1" id="KW-0472">Membrane</keyword>
<dbReference type="PATRIC" id="fig|452652.3.peg.6264"/>
<gene>
    <name evidence="2" type="ordered locus">KSE_62490</name>
</gene>
<keyword evidence="1" id="KW-0812">Transmembrane</keyword>
<dbReference type="STRING" id="452652.KSE_62490"/>
<dbReference type="RefSeq" id="WP_014139309.1">
    <property type="nucleotide sequence ID" value="NC_016109.1"/>
</dbReference>
<evidence type="ECO:0000313" key="2">
    <source>
        <dbReference type="EMBL" id="BAJ32013.1"/>
    </source>
</evidence>
<feature type="transmembrane region" description="Helical" evidence="1">
    <location>
        <begin position="86"/>
        <end position="106"/>
    </location>
</feature>
<proteinExistence type="predicted"/>
<organism evidence="2 3">
    <name type="scientific">Kitasatospora setae (strain ATCC 33774 / DSM 43861 / JCM 3304 / KCC A-0304 / NBRC 14216 / KM-6054)</name>
    <name type="common">Streptomyces setae</name>
    <dbReference type="NCBI Taxonomy" id="452652"/>
    <lineage>
        <taxon>Bacteria</taxon>
        <taxon>Bacillati</taxon>
        <taxon>Actinomycetota</taxon>
        <taxon>Actinomycetes</taxon>
        <taxon>Kitasatosporales</taxon>
        <taxon>Streptomycetaceae</taxon>
        <taxon>Kitasatospora</taxon>
    </lineage>
</organism>
<accession>E4N1H9</accession>
<protein>
    <submittedName>
        <fullName evidence="2">Uncharacterized protein</fullName>
    </submittedName>
</protein>
<dbReference type="HOGENOM" id="CLU_1822765_0_0_11"/>
<dbReference type="EMBL" id="AP010968">
    <property type="protein sequence ID" value="BAJ32013.1"/>
    <property type="molecule type" value="Genomic_DNA"/>
</dbReference>
<evidence type="ECO:0000256" key="1">
    <source>
        <dbReference type="SAM" id="Phobius"/>
    </source>
</evidence>
<reference evidence="2 3" key="1">
    <citation type="journal article" date="2010" name="DNA Res.">
        <title>Genome sequence of Kitasatospora setae NBRC 14216T: an evolutionary snapshot of the family Streptomycetaceae.</title>
        <authorList>
            <person name="Ichikawa N."/>
            <person name="Oguchi A."/>
            <person name="Ikeda H."/>
            <person name="Ishikawa J."/>
            <person name="Kitani S."/>
            <person name="Watanabe Y."/>
            <person name="Nakamura S."/>
            <person name="Katano Y."/>
            <person name="Kishi E."/>
            <person name="Sasagawa M."/>
            <person name="Ankai A."/>
            <person name="Fukui S."/>
            <person name="Hashimoto Y."/>
            <person name="Kamata S."/>
            <person name="Otoguro M."/>
            <person name="Tanikawa S."/>
            <person name="Nihira T."/>
            <person name="Horinouchi S."/>
            <person name="Ohnishi Y."/>
            <person name="Hayakawa M."/>
            <person name="Kuzuyama T."/>
            <person name="Arisawa A."/>
            <person name="Nomoto F."/>
            <person name="Miura H."/>
            <person name="Takahashi Y."/>
            <person name="Fujita N."/>
        </authorList>
    </citation>
    <scope>NUCLEOTIDE SEQUENCE [LARGE SCALE GENOMIC DNA]</scope>
    <source>
        <strain evidence="3">ATCC 33774 / DSM 43861 / JCM 3304 / KCC A-0304 / NBRC 14216 / KM-6054</strain>
    </source>
</reference>
<keyword evidence="3" id="KW-1185">Reference proteome</keyword>
<dbReference type="AlphaFoldDB" id="E4N1H9"/>
<feature type="transmembrane region" description="Helical" evidence="1">
    <location>
        <begin position="20"/>
        <end position="38"/>
    </location>
</feature>
<name>E4N1H9_KITSK</name>